<gene>
    <name evidence="3" type="ORF">LSALG_LOCUS41741</name>
</gene>
<protein>
    <submittedName>
        <fullName evidence="3">Uncharacterized protein</fullName>
    </submittedName>
</protein>
<accession>A0AA36EP84</accession>
<feature type="transmembrane region" description="Helical" evidence="2">
    <location>
        <begin position="79"/>
        <end position="101"/>
    </location>
</feature>
<sequence length="103" mass="11791">MKPYEDSQVSRVLEIDPSSITPHDDLSSPRPYVISFMYRGAPKNEIRRNLDTYPLLFVSSVVVYLEDDDVPTRKDVDTYLLLFVSLIITAPSITHVATVNYRN</sequence>
<keyword evidence="2" id="KW-0812">Transmembrane</keyword>
<evidence type="ECO:0000313" key="4">
    <source>
        <dbReference type="Proteomes" id="UP001177003"/>
    </source>
</evidence>
<reference evidence="3" key="1">
    <citation type="submission" date="2023-04" db="EMBL/GenBank/DDBJ databases">
        <authorList>
            <person name="Vijverberg K."/>
            <person name="Xiong W."/>
            <person name="Schranz E."/>
        </authorList>
    </citation>
    <scope>NUCLEOTIDE SEQUENCE</scope>
</reference>
<dbReference type="EMBL" id="OX465085">
    <property type="protein sequence ID" value="CAI9303294.1"/>
    <property type="molecule type" value="Genomic_DNA"/>
</dbReference>
<evidence type="ECO:0000256" key="1">
    <source>
        <dbReference type="SAM" id="MobiDB-lite"/>
    </source>
</evidence>
<keyword evidence="4" id="KW-1185">Reference proteome</keyword>
<dbReference type="Proteomes" id="UP001177003">
    <property type="component" value="Chromosome 9"/>
</dbReference>
<keyword evidence="2" id="KW-1133">Transmembrane helix</keyword>
<proteinExistence type="predicted"/>
<organism evidence="3 4">
    <name type="scientific">Lactuca saligna</name>
    <name type="common">Willowleaf lettuce</name>
    <dbReference type="NCBI Taxonomy" id="75948"/>
    <lineage>
        <taxon>Eukaryota</taxon>
        <taxon>Viridiplantae</taxon>
        <taxon>Streptophyta</taxon>
        <taxon>Embryophyta</taxon>
        <taxon>Tracheophyta</taxon>
        <taxon>Spermatophyta</taxon>
        <taxon>Magnoliopsida</taxon>
        <taxon>eudicotyledons</taxon>
        <taxon>Gunneridae</taxon>
        <taxon>Pentapetalae</taxon>
        <taxon>asterids</taxon>
        <taxon>campanulids</taxon>
        <taxon>Asterales</taxon>
        <taxon>Asteraceae</taxon>
        <taxon>Cichorioideae</taxon>
        <taxon>Cichorieae</taxon>
        <taxon>Lactucinae</taxon>
        <taxon>Lactuca</taxon>
    </lineage>
</organism>
<keyword evidence="2" id="KW-0472">Membrane</keyword>
<evidence type="ECO:0000256" key="2">
    <source>
        <dbReference type="SAM" id="Phobius"/>
    </source>
</evidence>
<feature type="region of interest" description="Disordered" evidence="1">
    <location>
        <begin position="1"/>
        <end position="26"/>
    </location>
</feature>
<dbReference type="AlphaFoldDB" id="A0AA36EP84"/>
<name>A0AA36EP84_LACSI</name>
<evidence type="ECO:0000313" key="3">
    <source>
        <dbReference type="EMBL" id="CAI9303294.1"/>
    </source>
</evidence>